<keyword evidence="3" id="KW-1185">Reference proteome</keyword>
<feature type="domain" description="DUF4301" evidence="1">
    <location>
        <begin position="8"/>
        <end position="519"/>
    </location>
</feature>
<dbReference type="EMBL" id="FQVB01000008">
    <property type="protein sequence ID" value="SHE88576.1"/>
    <property type="molecule type" value="Genomic_DNA"/>
</dbReference>
<dbReference type="OrthoDB" id="5572060at2"/>
<dbReference type="Pfam" id="PF14134">
    <property type="entry name" value="DUF4301"/>
    <property type="match status" value="1"/>
</dbReference>
<reference evidence="3" key="1">
    <citation type="submission" date="2016-11" db="EMBL/GenBank/DDBJ databases">
        <authorList>
            <person name="Varghese N."/>
            <person name="Submissions S."/>
        </authorList>
    </citation>
    <scope>NUCLEOTIDE SEQUENCE [LARGE SCALE GENOMIC DNA]</scope>
    <source>
        <strain evidence="3">DSM 9756</strain>
    </source>
</reference>
<name>A0A1M4X534_9BACT</name>
<accession>A0A1M4X534</accession>
<dbReference type="Proteomes" id="UP000184076">
    <property type="component" value="Unassembled WGS sequence"/>
</dbReference>
<gene>
    <name evidence="2" type="ORF">SAMN02745206_00981</name>
</gene>
<dbReference type="AlphaFoldDB" id="A0A1M4X534"/>
<dbReference type="SUPFAM" id="SSF53448">
    <property type="entry name" value="Nucleotide-diphospho-sugar transferases"/>
    <property type="match status" value="1"/>
</dbReference>
<evidence type="ECO:0000259" key="1">
    <source>
        <dbReference type="Pfam" id="PF14134"/>
    </source>
</evidence>
<dbReference type="STRING" id="1121391.SAMN02745206_00981"/>
<dbReference type="InterPro" id="IPR025393">
    <property type="entry name" value="DUF4301"/>
</dbReference>
<dbReference type="RefSeq" id="WP_073037521.1">
    <property type="nucleotide sequence ID" value="NZ_FQVB01000008.1"/>
</dbReference>
<organism evidence="2 3">
    <name type="scientific">Desulfacinum infernum DSM 9756</name>
    <dbReference type="NCBI Taxonomy" id="1121391"/>
    <lineage>
        <taxon>Bacteria</taxon>
        <taxon>Pseudomonadati</taxon>
        <taxon>Thermodesulfobacteriota</taxon>
        <taxon>Syntrophobacteria</taxon>
        <taxon>Syntrophobacterales</taxon>
        <taxon>Syntrophobacteraceae</taxon>
        <taxon>Desulfacinum</taxon>
    </lineage>
</organism>
<sequence length="524" mass="58960">MDQTLFSRDDLKQLSELGISVEEVQRQLELFSRQDVFVDLHRPCTLGDGVITVDGALERACLEAYQRAARSGRYLKFVPASGAATRMFKALFAVLNEDPVPSLEQLRERAAGGDEDAQGVVRFVDQADRFAFYDAWKACAERQGWRLEESLRAGDLERPLRTLLTEEGMGLGRLPKALIPFHRYGDHVRTALEEHLAEAAEYVRDADGVCRIHFTVSPEHEDLFRDHVEKVRFLHERRLDTGYVIGLSHQSPSTNTIAVDDHNRPFRDSRGRLVFRPAGHGALLQNLASLNGDLVYIKNIDNVVPDHLKGETIRWKRILGGLAVLIQRRVHGHIKRLRAGASRSAVEDARRFVQETFWGVPCSIGGSLSAQRDLLLDALDRPVRVCGMVRNVGEPGGGPFWVRNGKGRILVQIVEKAQVNMADPKQRAIWSRSTHFNPVDLVCALRDPDGKPYDLKRYVDPSAVIITRKSLDGRPLKALERPGLWNGSMAFWNTLMVEVPTITFNPVKTVLDLLRPEHQPPARP</sequence>
<dbReference type="InterPro" id="IPR029044">
    <property type="entry name" value="Nucleotide-diphossugar_trans"/>
</dbReference>
<evidence type="ECO:0000313" key="3">
    <source>
        <dbReference type="Proteomes" id="UP000184076"/>
    </source>
</evidence>
<protein>
    <recommendedName>
        <fullName evidence="1">DUF4301 domain-containing protein</fullName>
    </recommendedName>
</protein>
<proteinExistence type="predicted"/>
<evidence type="ECO:0000313" key="2">
    <source>
        <dbReference type="EMBL" id="SHE88576.1"/>
    </source>
</evidence>